<dbReference type="EMBL" id="JTDF01004500">
    <property type="protein sequence ID" value="KAF8566879.1"/>
    <property type="molecule type" value="Genomic_DNA"/>
</dbReference>
<gene>
    <name evidence="10" type="ORF">P879_11280</name>
</gene>
<dbReference type="AlphaFoldDB" id="A0A8T0DGC9"/>
<reference evidence="10 11" key="1">
    <citation type="submission" date="2019-07" db="EMBL/GenBank/DDBJ databases">
        <title>Annotation for the trematode Paragonimus westermani.</title>
        <authorList>
            <person name="Choi Y.-J."/>
        </authorList>
    </citation>
    <scope>NUCLEOTIDE SEQUENCE [LARGE SCALE GENOMIC DNA]</scope>
    <source>
        <strain evidence="10">180907_Pwestermani</strain>
    </source>
</reference>
<evidence type="ECO:0000256" key="7">
    <source>
        <dbReference type="ARBA" id="ARBA00023212"/>
    </source>
</evidence>
<dbReference type="Proteomes" id="UP000699462">
    <property type="component" value="Unassembled WGS sequence"/>
</dbReference>
<evidence type="ECO:0000256" key="2">
    <source>
        <dbReference type="ARBA" id="ARBA00004245"/>
    </source>
</evidence>
<keyword evidence="5" id="KW-0677">Repeat</keyword>
<comment type="caution">
    <text evidence="10">The sequence shown here is derived from an EMBL/GenBank/DDBJ whole genome shotgun (WGS) entry which is preliminary data.</text>
</comment>
<evidence type="ECO:0000256" key="1">
    <source>
        <dbReference type="ARBA" id="ARBA00004138"/>
    </source>
</evidence>
<evidence type="ECO:0000256" key="9">
    <source>
        <dbReference type="SAM" id="Coils"/>
    </source>
</evidence>
<accession>A0A8T0DGC9</accession>
<feature type="coiled-coil region" evidence="9">
    <location>
        <begin position="16"/>
        <end position="50"/>
    </location>
</feature>
<name>A0A8T0DGC9_9TREM</name>
<sequence length="132" mass="15428">MADENGQLPEIERIGRQEFELDVDEQAAILEETENAVKQVREEIELSDLAKQFTWQILKKRCWDRMEVKGRTLKAFGLQLEVCNFPLCARSQAELARLAAVRNRRRVQMHMEHESTRMMNELAFGSSVRVSY</sequence>
<evidence type="ECO:0000256" key="5">
    <source>
        <dbReference type="ARBA" id="ARBA00022737"/>
    </source>
</evidence>
<keyword evidence="11" id="KW-1185">Reference proteome</keyword>
<evidence type="ECO:0000256" key="8">
    <source>
        <dbReference type="ARBA" id="ARBA00023273"/>
    </source>
</evidence>
<evidence type="ECO:0000313" key="10">
    <source>
        <dbReference type="EMBL" id="KAF8566879.1"/>
    </source>
</evidence>
<keyword evidence="6 9" id="KW-0175">Coiled coil</keyword>
<proteinExistence type="predicted"/>
<dbReference type="GO" id="GO:0060271">
    <property type="term" value="P:cilium assembly"/>
    <property type="evidence" value="ECO:0007669"/>
    <property type="project" value="TreeGrafter"/>
</dbReference>
<dbReference type="PANTHER" id="PTHR14885:SF1">
    <property type="entry name" value="CILIA- AND FLAGELLA-ASSOCIATED PROTEIN 43"/>
    <property type="match status" value="1"/>
</dbReference>
<evidence type="ECO:0000256" key="4">
    <source>
        <dbReference type="ARBA" id="ARBA00022574"/>
    </source>
</evidence>
<organism evidence="10 11">
    <name type="scientific">Paragonimus westermani</name>
    <dbReference type="NCBI Taxonomy" id="34504"/>
    <lineage>
        <taxon>Eukaryota</taxon>
        <taxon>Metazoa</taxon>
        <taxon>Spiralia</taxon>
        <taxon>Lophotrochozoa</taxon>
        <taxon>Platyhelminthes</taxon>
        <taxon>Trematoda</taxon>
        <taxon>Digenea</taxon>
        <taxon>Plagiorchiida</taxon>
        <taxon>Troglotremata</taxon>
        <taxon>Troglotrematidae</taxon>
        <taxon>Paragonimus</taxon>
    </lineage>
</organism>
<evidence type="ECO:0000313" key="11">
    <source>
        <dbReference type="Proteomes" id="UP000699462"/>
    </source>
</evidence>
<evidence type="ECO:0000256" key="3">
    <source>
        <dbReference type="ARBA" id="ARBA00022490"/>
    </source>
</evidence>
<dbReference type="PANTHER" id="PTHR14885">
    <property type="entry name" value="CILIA- AND FLAGELLA-ASSOCIATED PROTEIN 43-RELATED"/>
    <property type="match status" value="1"/>
</dbReference>
<dbReference type="Pfam" id="PF25828">
    <property type="entry name" value="CC_Cfap43"/>
    <property type="match status" value="1"/>
</dbReference>
<keyword evidence="4" id="KW-0853">WD repeat</keyword>
<keyword evidence="7" id="KW-0206">Cytoskeleton</keyword>
<keyword evidence="8" id="KW-0966">Cell projection</keyword>
<comment type="subcellular location">
    <subcellularLocation>
        <location evidence="1">Cell projection</location>
        <location evidence="1">Cilium</location>
    </subcellularLocation>
    <subcellularLocation>
        <location evidence="2">Cytoplasm</location>
        <location evidence="2">Cytoskeleton</location>
    </subcellularLocation>
</comment>
<protein>
    <submittedName>
        <fullName evidence="10">Uncharacterized protein</fullName>
    </submittedName>
</protein>
<keyword evidence="3" id="KW-0963">Cytoplasm</keyword>
<evidence type="ECO:0000256" key="6">
    <source>
        <dbReference type="ARBA" id="ARBA00023054"/>
    </source>
</evidence>
<dbReference type="OrthoDB" id="535167at2759"/>
<dbReference type="GO" id="GO:0005930">
    <property type="term" value="C:axoneme"/>
    <property type="evidence" value="ECO:0007669"/>
    <property type="project" value="TreeGrafter"/>
</dbReference>